<evidence type="ECO:0000313" key="2">
    <source>
        <dbReference type="Proteomes" id="UP001151760"/>
    </source>
</evidence>
<dbReference type="PROSITE" id="PS00018">
    <property type="entry name" value="EF_HAND_1"/>
    <property type="match status" value="1"/>
</dbReference>
<reference evidence="1" key="1">
    <citation type="journal article" date="2022" name="Int. J. Mol. Sci.">
        <title>Draft Genome of Tanacetum Coccineum: Genomic Comparison of Closely Related Tanacetum-Family Plants.</title>
        <authorList>
            <person name="Yamashiro T."/>
            <person name="Shiraishi A."/>
            <person name="Nakayama K."/>
            <person name="Satake H."/>
        </authorList>
    </citation>
    <scope>NUCLEOTIDE SEQUENCE</scope>
</reference>
<accession>A0ABQ5JC19</accession>
<gene>
    <name evidence="1" type="ORF">Tco_1132252</name>
</gene>
<sequence length="258" mass="30012">MKLAELFSVTITKVIKKELEKLGFIKINDDLFACNTPLRTLFDEFNRLSGIDDDLFTYKVVIPELASIPRDPKEEDDSDNGDLDIYEPRVCYDENDRIYAEAVIFVNKKLVRLMDVTVEQWLDLIYGDHKTVDVKIKNEVVSNWLTRGDNEVEFTNTESFDPDDENLIEENEVAEIFRIETNVFDFEKPTYRAFNWKNDGYCNGENLPGAYIVGNILRYQDLEWYEASKDGKLKDKALKNKAIMEGIIDEEEESNNEV</sequence>
<dbReference type="InterPro" id="IPR018247">
    <property type="entry name" value="EF_Hand_1_Ca_BS"/>
</dbReference>
<keyword evidence="2" id="KW-1185">Reference proteome</keyword>
<dbReference type="EMBL" id="BQNB010021765">
    <property type="protein sequence ID" value="GJU09856.1"/>
    <property type="molecule type" value="Genomic_DNA"/>
</dbReference>
<reference evidence="1" key="2">
    <citation type="submission" date="2022-01" db="EMBL/GenBank/DDBJ databases">
        <authorList>
            <person name="Yamashiro T."/>
            <person name="Shiraishi A."/>
            <person name="Satake H."/>
            <person name="Nakayama K."/>
        </authorList>
    </citation>
    <scope>NUCLEOTIDE SEQUENCE</scope>
</reference>
<organism evidence="1 2">
    <name type="scientific">Tanacetum coccineum</name>
    <dbReference type="NCBI Taxonomy" id="301880"/>
    <lineage>
        <taxon>Eukaryota</taxon>
        <taxon>Viridiplantae</taxon>
        <taxon>Streptophyta</taxon>
        <taxon>Embryophyta</taxon>
        <taxon>Tracheophyta</taxon>
        <taxon>Spermatophyta</taxon>
        <taxon>Magnoliopsida</taxon>
        <taxon>eudicotyledons</taxon>
        <taxon>Gunneridae</taxon>
        <taxon>Pentapetalae</taxon>
        <taxon>asterids</taxon>
        <taxon>campanulids</taxon>
        <taxon>Asterales</taxon>
        <taxon>Asteraceae</taxon>
        <taxon>Asteroideae</taxon>
        <taxon>Anthemideae</taxon>
        <taxon>Anthemidinae</taxon>
        <taxon>Tanacetum</taxon>
    </lineage>
</organism>
<evidence type="ECO:0000313" key="1">
    <source>
        <dbReference type="EMBL" id="GJU09856.1"/>
    </source>
</evidence>
<comment type="caution">
    <text evidence="1">The sequence shown here is derived from an EMBL/GenBank/DDBJ whole genome shotgun (WGS) entry which is preliminary data.</text>
</comment>
<protein>
    <submittedName>
        <fullName evidence="1">Uncharacterized protein</fullName>
    </submittedName>
</protein>
<proteinExistence type="predicted"/>
<dbReference type="Proteomes" id="UP001151760">
    <property type="component" value="Unassembled WGS sequence"/>
</dbReference>
<name>A0ABQ5JC19_9ASTR</name>